<accession>A0ABW5N6J3</accession>
<dbReference type="EMBL" id="JBHULX010000004">
    <property type="protein sequence ID" value="MFD2590569.1"/>
    <property type="molecule type" value="Genomic_DNA"/>
</dbReference>
<feature type="transmembrane region" description="Helical" evidence="10">
    <location>
        <begin position="237"/>
        <end position="263"/>
    </location>
</feature>
<evidence type="ECO:0000256" key="7">
    <source>
        <dbReference type="ARBA" id="ARBA00022989"/>
    </source>
</evidence>
<evidence type="ECO:0000256" key="3">
    <source>
        <dbReference type="ARBA" id="ARBA00022106"/>
    </source>
</evidence>
<keyword evidence="5" id="KW-1003">Cell membrane</keyword>
<sequence length="459" mass="50593">MNNQKQKQFILTGKMWPVMWKLSWPAIIAMVLYGLNVLLDAIFVGTFVGEKALAGVSIVYPLSSFTMGIGSLIGVGAGSLLSIALGMNDEATQKKLLGNLNSLTLVGTAIYMIPAFIFAEPLVKMMGGEGTPLAFGVSYFKITVISSLFWIYGLAANMVVRAEGKMKTAAVMMAGGLLINTVFNYVFVVVMEYGVEGAAWASNIGMLVYAVLGFLYFTSKKTSFPSFPRTIYWDRAIIKSIFSMGVPSLIMTVMTIVQAIVIFNAISSYGTIFELAFYGAAFRILNFLMTPIYGLMRALQPVIGINYGAKQFHRVIKSFWIFTIAGVLIILPFWLLMMAVPKLVLSTMLEQGSLTSESIFNFRIFISVLPLLPVVFMAMTFFPAIDKGKPAAVIGLVRQLIFYVPVMLILPAMFGTQWIYLGSTIIDTVIIAYTLTLLLLEFRRLREDKQVPLMQGANA</sequence>
<dbReference type="InterPro" id="IPR045070">
    <property type="entry name" value="MATE_MepA-like"/>
</dbReference>
<dbReference type="RefSeq" id="WP_378257423.1">
    <property type="nucleotide sequence ID" value="NZ_JBHSJV010000001.1"/>
</dbReference>
<protein>
    <recommendedName>
        <fullName evidence="3">Multidrug export protein MepA</fullName>
    </recommendedName>
</protein>
<keyword evidence="12" id="KW-1185">Reference proteome</keyword>
<feature type="transmembrane region" description="Helical" evidence="10">
    <location>
        <begin position="97"/>
        <end position="119"/>
    </location>
</feature>
<evidence type="ECO:0000256" key="2">
    <source>
        <dbReference type="ARBA" id="ARBA00008417"/>
    </source>
</evidence>
<keyword evidence="4" id="KW-0813">Transport</keyword>
<keyword evidence="9" id="KW-0046">Antibiotic resistance</keyword>
<dbReference type="Pfam" id="PF01554">
    <property type="entry name" value="MatE"/>
    <property type="match status" value="2"/>
</dbReference>
<feature type="transmembrane region" description="Helical" evidence="10">
    <location>
        <begin position="21"/>
        <end position="45"/>
    </location>
</feature>
<feature type="transmembrane region" description="Helical" evidence="10">
    <location>
        <begin position="275"/>
        <end position="299"/>
    </location>
</feature>
<dbReference type="InterPro" id="IPR002528">
    <property type="entry name" value="MATE_fam"/>
</dbReference>
<dbReference type="PIRSF" id="PIRSF006603">
    <property type="entry name" value="DinF"/>
    <property type="match status" value="1"/>
</dbReference>
<keyword evidence="6 10" id="KW-0812">Transmembrane</keyword>
<feature type="transmembrane region" description="Helical" evidence="10">
    <location>
        <begin position="197"/>
        <end position="217"/>
    </location>
</feature>
<keyword evidence="8 10" id="KW-0472">Membrane</keyword>
<evidence type="ECO:0000256" key="10">
    <source>
        <dbReference type="SAM" id="Phobius"/>
    </source>
</evidence>
<dbReference type="InterPro" id="IPR048279">
    <property type="entry name" value="MdtK-like"/>
</dbReference>
<dbReference type="CDD" id="cd13143">
    <property type="entry name" value="MATE_MepA_like"/>
    <property type="match status" value="1"/>
</dbReference>
<proteinExistence type="inferred from homology"/>
<keyword evidence="7 10" id="KW-1133">Transmembrane helix</keyword>
<dbReference type="PANTHER" id="PTHR43823">
    <property type="entry name" value="SPORULATION PROTEIN YKVU"/>
    <property type="match status" value="1"/>
</dbReference>
<evidence type="ECO:0000256" key="5">
    <source>
        <dbReference type="ARBA" id="ARBA00022475"/>
    </source>
</evidence>
<evidence type="ECO:0000313" key="11">
    <source>
        <dbReference type="EMBL" id="MFD2590569.1"/>
    </source>
</evidence>
<comment type="caution">
    <text evidence="11">The sequence shown here is derived from an EMBL/GenBank/DDBJ whole genome shotgun (WGS) entry which is preliminary data.</text>
</comment>
<comment type="subcellular location">
    <subcellularLocation>
        <location evidence="1">Cell membrane</location>
        <topology evidence="1">Multi-pass membrane protein</topology>
    </subcellularLocation>
</comment>
<gene>
    <name evidence="11" type="ORF">ACFSTE_06965</name>
</gene>
<evidence type="ECO:0000256" key="9">
    <source>
        <dbReference type="ARBA" id="ARBA00023251"/>
    </source>
</evidence>
<organism evidence="11 12">
    <name type="scientific">Aquimarina hainanensis</name>
    <dbReference type="NCBI Taxonomy" id="1578017"/>
    <lineage>
        <taxon>Bacteria</taxon>
        <taxon>Pseudomonadati</taxon>
        <taxon>Bacteroidota</taxon>
        <taxon>Flavobacteriia</taxon>
        <taxon>Flavobacteriales</taxon>
        <taxon>Flavobacteriaceae</taxon>
        <taxon>Aquimarina</taxon>
    </lineage>
</organism>
<feature type="transmembrane region" description="Helical" evidence="10">
    <location>
        <begin position="360"/>
        <end position="384"/>
    </location>
</feature>
<dbReference type="InterPro" id="IPR051327">
    <property type="entry name" value="MATE_MepA_subfamily"/>
</dbReference>
<dbReference type="Proteomes" id="UP001597459">
    <property type="component" value="Unassembled WGS sequence"/>
</dbReference>
<feature type="transmembrane region" description="Helical" evidence="10">
    <location>
        <begin position="391"/>
        <end position="412"/>
    </location>
</feature>
<dbReference type="PANTHER" id="PTHR43823:SF3">
    <property type="entry name" value="MULTIDRUG EXPORT PROTEIN MEPA"/>
    <property type="match status" value="1"/>
</dbReference>
<feature type="transmembrane region" description="Helical" evidence="10">
    <location>
        <begin position="418"/>
        <end position="440"/>
    </location>
</feature>
<comment type="similarity">
    <text evidence="2">Belongs to the multi antimicrobial extrusion (MATE) (TC 2.A.66.1) family. MepA subfamily.</text>
</comment>
<evidence type="ECO:0000256" key="4">
    <source>
        <dbReference type="ARBA" id="ARBA00022448"/>
    </source>
</evidence>
<feature type="transmembrane region" description="Helical" evidence="10">
    <location>
        <begin position="139"/>
        <end position="159"/>
    </location>
</feature>
<evidence type="ECO:0000256" key="6">
    <source>
        <dbReference type="ARBA" id="ARBA00022692"/>
    </source>
</evidence>
<feature type="transmembrane region" description="Helical" evidence="10">
    <location>
        <begin position="171"/>
        <end position="191"/>
    </location>
</feature>
<evidence type="ECO:0000256" key="8">
    <source>
        <dbReference type="ARBA" id="ARBA00023136"/>
    </source>
</evidence>
<evidence type="ECO:0000256" key="1">
    <source>
        <dbReference type="ARBA" id="ARBA00004651"/>
    </source>
</evidence>
<feature type="transmembrane region" description="Helical" evidence="10">
    <location>
        <begin position="319"/>
        <end position="340"/>
    </location>
</feature>
<reference evidence="12" key="1">
    <citation type="journal article" date="2019" name="Int. J. Syst. Evol. Microbiol.">
        <title>The Global Catalogue of Microorganisms (GCM) 10K type strain sequencing project: providing services to taxonomists for standard genome sequencing and annotation.</title>
        <authorList>
            <consortium name="The Broad Institute Genomics Platform"/>
            <consortium name="The Broad Institute Genome Sequencing Center for Infectious Disease"/>
            <person name="Wu L."/>
            <person name="Ma J."/>
        </authorList>
    </citation>
    <scope>NUCLEOTIDE SEQUENCE [LARGE SCALE GENOMIC DNA]</scope>
    <source>
        <strain evidence="12">KCTC 42423</strain>
    </source>
</reference>
<feature type="transmembrane region" description="Helical" evidence="10">
    <location>
        <begin position="65"/>
        <end position="85"/>
    </location>
</feature>
<name>A0ABW5N6J3_9FLAO</name>
<evidence type="ECO:0000313" key="12">
    <source>
        <dbReference type="Proteomes" id="UP001597459"/>
    </source>
</evidence>